<sequence>MPASRAADDFWELVPDDRARIKCTLCANSKENTADGVMLKSSKSSHIRTKQHRDALETFKAASTTAIPVCLPDPGGFAMMNAWQPQTNNNPMPKSTKNMIREDLFDSFVMNTDTETYLDHSGKPVLLSAGTHTLFATNLEEPDDTQVDESLLDMAIEEMTLESDGGDEMDEVMEEGMPAPDSGWKPHGSKTIFMLDLLDNLPRLRLSDDHLKAIIWVMKECGTPNVSTFSALRKVQEALTREFKLTSKPHKSALENHFYMNQPAALLALDWANPLVRKHIHIYPEVSKAVSETFHAAKWLEEIDLDELSPIKSHQIQALQLQYNVLDIQVQHGNILFSDYSPNYPVINPLRKTAQGRPMFHLRIIPWSDDVSANVSKQYNAHTNIYITNANLPHAKLSQEFFMRFCSTSSNASSSEQFVALVEDFHDQVWHDAYDCELQEKILFQVIPHFLPANNPQQSETCSHIGVNGNLRCRRDLLGGSNADAVQSTSAMIGVKDKIAQHWIDQVIAKSKSLRHELITDLSTRNIRLGDKNPKGDNRKAFKQVLLDEIAVECWNWVIWQPVDSYERLSENDPARLDIRPGDHFNVLLATRGITPHQDTPVETLHTWLLGNKKYVWHATNQPWSKEQDETFAIRLQSSCINGLTIPPPRAAYLIKYKNSLIGKHFKILQQLGTFHIRDLCSEPIFKLWKASGELGAMIWYTVIDDMNEYLHDLQILIDNLLDAWANVDPRHILTKIKLHALVHLPKDIQRFGPSVIFATESFECFNAVFCTCSILSNHLAPSRDTADSIAGMERFKHMVSDGYWMDESTGDYIRGGHQMWNFLKHNLELQRRLGWVPENEIVAGSVKHSSKKRRDTSPWRVHSNGIILSGAIPDVCQSDALWDQCEIVVAQSKDICRAGSWVFFSCADKPLAGRILKILLPVNTQGKSALVIMERFEVKDTKDKIFNMPILIWQEDCLIVDAKAILFNFNAQHDCTSSKCLIGQMEKHMVQERLETALFQKGVIHTDNDHYLLNMHAFHNIHLIRRTLPRQLIAPQHDQQNQNSFHFRHAATLLVSGPAKRAETQEKSQATRERNKAVKEALGQK</sequence>
<dbReference type="EMBL" id="ML179070">
    <property type="protein sequence ID" value="THV03123.1"/>
    <property type="molecule type" value="Genomic_DNA"/>
</dbReference>
<protein>
    <submittedName>
        <fullName evidence="2">Uncharacterized protein</fullName>
    </submittedName>
</protein>
<evidence type="ECO:0000313" key="3">
    <source>
        <dbReference type="Proteomes" id="UP000297245"/>
    </source>
</evidence>
<dbReference type="PANTHER" id="PTHR31912">
    <property type="entry name" value="IP13529P"/>
    <property type="match status" value="1"/>
</dbReference>
<accession>A0A4S8MJY7</accession>
<dbReference type="OrthoDB" id="2246127at2759"/>
<evidence type="ECO:0000313" key="2">
    <source>
        <dbReference type="EMBL" id="THV03123.1"/>
    </source>
</evidence>
<dbReference type="Proteomes" id="UP000297245">
    <property type="component" value="Unassembled WGS sequence"/>
</dbReference>
<keyword evidence="3" id="KW-1185">Reference proteome</keyword>
<dbReference type="AlphaFoldDB" id="A0A4S8MJY7"/>
<organism evidence="2 3">
    <name type="scientific">Dendrothele bispora (strain CBS 962.96)</name>
    <dbReference type="NCBI Taxonomy" id="1314807"/>
    <lineage>
        <taxon>Eukaryota</taxon>
        <taxon>Fungi</taxon>
        <taxon>Dikarya</taxon>
        <taxon>Basidiomycota</taxon>
        <taxon>Agaricomycotina</taxon>
        <taxon>Agaricomycetes</taxon>
        <taxon>Agaricomycetidae</taxon>
        <taxon>Agaricales</taxon>
        <taxon>Agaricales incertae sedis</taxon>
        <taxon>Dendrothele</taxon>
    </lineage>
</organism>
<dbReference type="PANTHER" id="PTHR31912:SF34">
    <property type="entry name" value="NOTOCHORD-RELATED PROTEIN"/>
    <property type="match status" value="1"/>
</dbReference>
<feature type="compositionally biased region" description="Basic and acidic residues" evidence="1">
    <location>
        <begin position="1061"/>
        <end position="1080"/>
    </location>
</feature>
<feature type="region of interest" description="Disordered" evidence="1">
    <location>
        <begin position="1057"/>
        <end position="1086"/>
    </location>
</feature>
<name>A0A4S8MJY7_DENBC</name>
<reference evidence="2 3" key="1">
    <citation type="journal article" date="2019" name="Nat. Ecol. Evol.">
        <title>Megaphylogeny resolves global patterns of mushroom evolution.</title>
        <authorList>
            <person name="Varga T."/>
            <person name="Krizsan K."/>
            <person name="Foldi C."/>
            <person name="Dima B."/>
            <person name="Sanchez-Garcia M."/>
            <person name="Sanchez-Ramirez S."/>
            <person name="Szollosi G.J."/>
            <person name="Szarkandi J.G."/>
            <person name="Papp V."/>
            <person name="Albert L."/>
            <person name="Andreopoulos W."/>
            <person name="Angelini C."/>
            <person name="Antonin V."/>
            <person name="Barry K.W."/>
            <person name="Bougher N.L."/>
            <person name="Buchanan P."/>
            <person name="Buyck B."/>
            <person name="Bense V."/>
            <person name="Catcheside P."/>
            <person name="Chovatia M."/>
            <person name="Cooper J."/>
            <person name="Damon W."/>
            <person name="Desjardin D."/>
            <person name="Finy P."/>
            <person name="Geml J."/>
            <person name="Haridas S."/>
            <person name="Hughes K."/>
            <person name="Justo A."/>
            <person name="Karasinski D."/>
            <person name="Kautmanova I."/>
            <person name="Kiss B."/>
            <person name="Kocsube S."/>
            <person name="Kotiranta H."/>
            <person name="LaButti K.M."/>
            <person name="Lechner B.E."/>
            <person name="Liimatainen K."/>
            <person name="Lipzen A."/>
            <person name="Lukacs Z."/>
            <person name="Mihaltcheva S."/>
            <person name="Morgado L.N."/>
            <person name="Niskanen T."/>
            <person name="Noordeloos M.E."/>
            <person name="Ohm R.A."/>
            <person name="Ortiz-Santana B."/>
            <person name="Ovrebo C."/>
            <person name="Racz N."/>
            <person name="Riley R."/>
            <person name="Savchenko A."/>
            <person name="Shiryaev A."/>
            <person name="Soop K."/>
            <person name="Spirin V."/>
            <person name="Szebenyi C."/>
            <person name="Tomsovsky M."/>
            <person name="Tulloss R.E."/>
            <person name="Uehling J."/>
            <person name="Grigoriev I.V."/>
            <person name="Vagvolgyi C."/>
            <person name="Papp T."/>
            <person name="Martin F.M."/>
            <person name="Miettinen O."/>
            <person name="Hibbett D.S."/>
            <person name="Nagy L.G."/>
        </authorList>
    </citation>
    <scope>NUCLEOTIDE SEQUENCE [LARGE SCALE GENOMIC DNA]</scope>
    <source>
        <strain evidence="2 3">CBS 962.96</strain>
    </source>
</reference>
<proteinExistence type="predicted"/>
<evidence type="ECO:0000256" key="1">
    <source>
        <dbReference type="SAM" id="MobiDB-lite"/>
    </source>
</evidence>
<gene>
    <name evidence="2" type="ORF">K435DRAFT_852192</name>
</gene>